<keyword evidence="3" id="KW-1185">Reference proteome</keyword>
<feature type="compositionally biased region" description="Basic and acidic residues" evidence="1">
    <location>
        <begin position="208"/>
        <end position="220"/>
    </location>
</feature>
<evidence type="ECO:0000313" key="3">
    <source>
        <dbReference type="Proteomes" id="UP000076842"/>
    </source>
</evidence>
<feature type="region of interest" description="Disordered" evidence="1">
    <location>
        <begin position="199"/>
        <end position="220"/>
    </location>
</feature>
<dbReference type="AlphaFoldDB" id="A0A165FP18"/>
<protein>
    <submittedName>
        <fullName evidence="2">Uncharacterized protein</fullName>
    </submittedName>
</protein>
<evidence type="ECO:0000256" key="1">
    <source>
        <dbReference type="SAM" id="MobiDB-lite"/>
    </source>
</evidence>
<name>A0A165FP18_9BASI</name>
<dbReference type="EMBL" id="KV423969">
    <property type="protein sequence ID" value="KZT57011.1"/>
    <property type="molecule type" value="Genomic_DNA"/>
</dbReference>
<evidence type="ECO:0000313" key="2">
    <source>
        <dbReference type="EMBL" id="KZT57011.1"/>
    </source>
</evidence>
<gene>
    <name evidence="2" type="ORF">CALCODRAFT_295221</name>
</gene>
<sequence>MRCCCWVLFAVGEEREAGEWERAWEWSEYATEDWDGLCTCSAVGVRPEEEGEDLLADPGRGGGTGEGVRASRTGVIAGVGRPEERVVASDAAGEGARGCACAGWEAAGVGGHTCSASWSSGTGRPQEVHLTAGRRADTRKLSAAGEGASVLVIVVRCWMSGSRWAGGCWTATAAIHGRAACEGGDVHACVLRGLLEGGADEEEGREGEEERGAKGSREDG</sequence>
<feature type="region of interest" description="Disordered" evidence="1">
    <location>
        <begin position="50"/>
        <end position="69"/>
    </location>
</feature>
<reference evidence="2 3" key="1">
    <citation type="journal article" date="2016" name="Mol. Biol. Evol.">
        <title>Comparative Genomics of Early-Diverging Mushroom-Forming Fungi Provides Insights into the Origins of Lignocellulose Decay Capabilities.</title>
        <authorList>
            <person name="Nagy L.G."/>
            <person name="Riley R."/>
            <person name="Tritt A."/>
            <person name="Adam C."/>
            <person name="Daum C."/>
            <person name="Floudas D."/>
            <person name="Sun H."/>
            <person name="Yadav J.S."/>
            <person name="Pangilinan J."/>
            <person name="Larsson K.H."/>
            <person name="Matsuura K."/>
            <person name="Barry K."/>
            <person name="Labutti K."/>
            <person name="Kuo R."/>
            <person name="Ohm R.A."/>
            <person name="Bhattacharya S.S."/>
            <person name="Shirouzu T."/>
            <person name="Yoshinaga Y."/>
            <person name="Martin F.M."/>
            <person name="Grigoriev I.V."/>
            <person name="Hibbett D.S."/>
        </authorList>
    </citation>
    <scope>NUCLEOTIDE SEQUENCE [LARGE SCALE GENOMIC DNA]</scope>
    <source>
        <strain evidence="2 3">HHB12733</strain>
    </source>
</reference>
<proteinExistence type="predicted"/>
<dbReference type="Proteomes" id="UP000076842">
    <property type="component" value="Unassembled WGS sequence"/>
</dbReference>
<organism evidence="2 3">
    <name type="scientific">Calocera cornea HHB12733</name>
    <dbReference type="NCBI Taxonomy" id="1353952"/>
    <lineage>
        <taxon>Eukaryota</taxon>
        <taxon>Fungi</taxon>
        <taxon>Dikarya</taxon>
        <taxon>Basidiomycota</taxon>
        <taxon>Agaricomycotina</taxon>
        <taxon>Dacrymycetes</taxon>
        <taxon>Dacrymycetales</taxon>
        <taxon>Dacrymycetaceae</taxon>
        <taxon>Calocera</taxon>
    </lineage>
</organism>
<dbReference type="InParanoid" id="A0A165FP18"/>
<accession>A0A165FP18</accession>